<evidence type="ECO:0000313" key="2">
    <source>
        <dbReference type="Proteomes" id="UP000009168"/>
    </source>
</evidence>
<proteinExistence type="predicted"/>
<protein>
    <submittedName>
        <fullName evidence="1">Uncharacterized protein</fullName>
    </submittedName>
</protein>
<accession>W7X4K4</accession>
<dbReference type="AlphaFoldDB" id="W7X4K4"/>
<name>W7X4K4_TETTS</name>
<dbReference type="GeneID" id="24441806"/>
<sequence length="77" mass="8889">MYQSLNIRQLFVVISRFNPFAQGEGGENSVNSVSYQGDQKFQQDIEQKIPDQVIVVSWQNSLSYIIPTNKLPWLKLD</sequence>
<evidence type="ECO:0000313" key="1">
    <source>
        <dbReference type="EMBL" id="EWS71308.1"/>
    </source>
</evidence>
<dbReference type="KEGG" id="tet:TTHERM_001146132"/>
<keyword evidence="2" id="KW-1185">Reference proteome</keyword>
<gene>
    <name evidence="1" type="ORF">TTHERM_001146132</name>
</gene>
<organism evidence="1 2">
    <name type="scientific">Tetrahymena thermophila (strain SB210)</name>
    <dbReference type="NCBI Taxonomy" id="312017"/>
    <lineage>
        <taxon>Eukaryota</taxon>
        <taxon>Sar</taxon>
        <taxon>Alveolata</taxon>
        <taxon>Ciliophora</taxon>
        <taxon>Intramacronucleata</taxon>
        <taxon>Oligohymenophorea</taxon>
        <taxon>Hymenostomatida</taxon>
        <taxon>Tetrahymenina</taxon>
        <taxon>Tetrahymenidae</taxon>
        <taxon>Tetrahymena</taxon>
    </lineage>
</organism>
<dbReference type="InParanoid" id="W7X4K4"/>
<dbReference type="RefSeq" id="XP_012656155.1">
    <property type="nucleotide sequence ID" value="XM_012800701.1"/>
</dbReference>
<dbReference type="EMBL" id="GG662298">
    <property type="protein sequence ID" value="EWS71308.1"/>
    <property type="molecule type" value="Genomic_DNA"/>
</dbReference>
<dbReference type="Proteomes" id="UP000009168">
    <property type="component" value="Unassembled WGS sequence"/>
</dbReference>
<reference evidence="2" key="1">
    <citation type="journal article" date="2006" name="PLoS Biol.">
        <title>Macronuclear genome sequence of the ciliate Tetrahymena thermophila, a model eukaryote.</title>
        <authorList>
            <person name="Eisen J.A."/>
            <person name="Coyne R.S."/>
            <person name="Wu M."/>
            <person name="Wu D."/>
            <person name="Thiagarajan M."/>
            <person name="Wortman J.R."/>
            <person name="Badger J.H."/>
            <person name="Ren Q."/>
            <person name="Amedeo P."/>
            <person name="Jones K.M."/>
            <person name="Tallon L.J."/>
            <person name="Delcher A.L."/>
            <person name="Salzberg S.L."/>
            <person name="Silva J.C."/>
            <person name="Haas B.J."/>
            <person name="Majoros W.H."/>
            <person name="Farzad M."/>
            <person name="Carlton J.M."/>
            <person name="Smith R.K. Jr."/>
            <person name="Garg J."/>
            <person name="Pearlman R.E."/>
            <person name="Karrer K.M."/>
            <person name="Sun L."/>
            <person name="Manning G."/>
            <person name="Elde N.C."/>
            <person name="Turkewitz A.P."/>
            <person name="Asai D.J."/>
            <person name="Wilkes D.E."/>
            <person name="Wang Y."/>
            <person name="Cai H."/>
            <person name="Collins K."/>
            <person name="Stewart B.A."/>
            <person name="Lee S.R."/>
            <person name="Wilamowska K."/>
            <person name="Weinberg Z."/>
            <person name="Ruzzo W.L."/>
            <person name="Wloga D."/>
            <person name="Gaertig J."/>
            <person name="Frankel J."/>
            <person name="Tsao C.-C."/>
            <person name="Gorovsky M.A."/>
            <person name="Keeling P.J."/>
            <person name="Waller R.F."/>
            <person name="Patron N.J."/>
            <person name="Cherry J.M."/>
            <person name="Stover N.A."/>
            <person name="Krieger C.J."/>
            <person name="del Toro C."/>
            <person name="Ryder H.F."/>
            <person name="Williamson S.C."/>
            <person name="Barbeau R.A."/>
            <person name="Hamilton E.P."/>
            <person name="Orias E."/>
        </authorList>
    </citation>
    <scope>NUCLEOTIDE SEQUENCE [LARGE SCALE GENOMIC DNA]</scope>
    <source>
        <strain evidence="2">SB210</strain>
    </source>
</reference>